<dbReference type="InterPro" id="IPR023393">
    <property type="entry name" value="START-like_dom_sf"/>
</dbReference>
<sequence>MTEPRPRSAEHAITVDAPAEDVYRIVATAVDWPVHFPPTVHVDLLDSDGAEERIRIWATANDEVKCWTSRRVHAPDAMSVKFRQEVTASPVAFMRGEWRITPLDSARSRVTLLHTYGAIDDDPRSAEWIGRAVDGNSGQELAKLKRAAEMSGRLGELLLSFEDSVTVAAGPEDVYDFLYRAAEWPRRIPHVSRLELTESTDGVQRMAMDTRTADGSVHTTESVRVCLPPDRIVYKQMVTPALMTAHTGSWHLTAGPAGGTVATARHTVLLAPDRVRDVLGPDATIATAREFVRKALGGNSTVTLRHAKAHAEAPVRGTAAEGSLA</sequence>
<organism evidence="1 2">
    <name type="scientific">Actinomadura violacea</name>
    <dbReference type="NCBI Taxonomy" id="2819934"/>
    <lineage>
        <taxon>Bacteria</taxon>
        <taxon>Bacillati</taxon>
        <taxon>Actinomycetota</taxon>
        <taxon>Actinomycetes</taxon>
        <taxon>Streptosporangiales</taxon>
        <taxon>Thermomonosporaceae</taxon>
        <taxon>Actinomadura</taxon>
    </lineage>
</organism>
<gene>
    <name evidence="1" type="ORF">J4709_07725</name>
</gene>
<comment type="caution">
    <text evidence="1">The sequence shown here is derived from an EMBL/GenBank/DDBJ whole genome shotgun (WGS) entry which is preliminary data.</text>
</comment>
<dbReference type="CDD" id="cd08861">
    <property type="entry name" value="OtcD1_ARO-CYC_like"/>
    <property type="match status" value="2"/>
</dbReference>
<protein>
    <submittedName>
        <fullName evidence="1">Aromatase/cyclase</fullName>
    </submittedName>
</protein>
<dbReference type="InterPro" id="IPR019587">
    <property type="entry name" value="Polyketide_cyclase/dehydratase"/>
</dbReference>
<dbReference type="Gene3D" id="3.30.530.20">
    <property type="match status" value="2"/>
</dbReference>
<dbReference type="Proteomes" id="UP000680206">
    <property type="component" value="Unassembled WGS sequence"/>
</dbReference>
<keyword evidence="2" id="KW-1185">Reference proteome</keyword>
<reference evidence="1 2" key="1">
    <citation type="submission" date="2021-03" db="EMBL/GenBank/DDBJ databases">
        <title>Actinomadura violae sp. nov., isolated from lichen in Thailand.</title>
        <authorList>
            <person name="Kanchanasin P."/>
            <person name="Saeng-In P."/>
            <person name="Phongsopitanun W."/>
            <person name="Yuki M."/>
            <person name="Kudo T."/>
            <person name="Ohkuma M."/>
            <person name="Tanasupawat S."/>
        </authorList>
    </citation>
    <scope>NUCLEOTIDE SEQUENCE [LARGE SCALE GENOMIC DNA]</scope>
    <source>
        <strain evidence="1 2">LCR2-06</strain>
    </source>
</reference>
<dbReference type="EMBL" id="JAGEPF010000005">
    <property type="protein sequence ID" value="MBO2457460.1"/>
    <property type="molecule type" value="Genomic_DNA"/>
</dbReference>
<dbReference type="Pfam" id="PF10604">
    <property type="entry name" value="Polyketide_cyc2"/>
    <property type="match status" value="2"/>
</dbReference>
<dbReference type="SUPFAM" id="SSF55961">
    <property type="entry name" value="Bet v1-like"/>
    <property type="match status" value="2"/>
</dbReference>
<proteinExistence type="predicted"/>
<evidence type="ECO:0000313" key="2">
    <source>
        <dbReference type="Proteomes" id="UP000680206"/>
    </source>
</evidence>
<dbReference type="RefSeq" id="WP_208238561.1">
    <property type="nucleotide sequence ID" value="NZ_JAGEPF010000005.1"/>
</dbReference>
<name>A0ABS3RL47_9ACTN</name>
<accession>A0ABS3RL47</accession>
<evidence type="ECO:0000313" key="1">
    <source>
        <dbReference type="EMBL" id="MBO2457460.1"/>
    </source>
</evidence>